<evidence type="ECO:0000313" key="3">
    <source>
        <dbReference type="Proteomes" id="UP001501433"/>
    </source>
</evidence>
<protein>
    <recommendedName>
        <fullName evidence="4">VPEID-CTERM sorting domain-containing protein</fullName>
    </recommendedName>
</protein>
<keyword evidence="3" id="KW-1185">Reference proteome</keyword>
<keyword evidence="1" id="KW-0472">Membrane</keyword>
<dbReference type="Proteomes" id="UP001501433">
    <property type="component" value="Unassembled WGS sequence"/>
</dbReference>
<accession>A0ABP9C007</accession>
<feature type="transmembrane region" description="Helical" evidence="1">
    <location>
        <begin position="56"/>
        <end position="74"/>
    </location>
</feature>
<sequence>MKNEKQTLSKRVALIAIVLALTFPTSSHAWGWWSWWTHKHSRTCGHYQQNNNHDSVPLDGGLGILLLGAAAFGIKKLRENKK</sequence>
<evidence type="ECO:0008006" key="4">
    <source>
        <dbReference type="Google" id="ProtNLM"/>
    </source>
</evidence>
<dbReference type="InterPro" id="IPR058207">
    <property type="entry name" value="PID_CTERM"/>
</dbReference>
<comment type="caution">
    <text evidence="2">The sequence shown here is derived from an EMBL/GenBank/DDBJ whole genome shotgun (WGS) entry which is preliminary data.</text>
</comment>
<name>A0ABP9C007_9FLAO</name>
<evidence type="ECO:0000256" key="1">
    <source>
        <dbReference type="SAM" id="Phobius"/>
    </source>
</evidence>
<evidence type="ECO:0000313" key="2">
    <source>
        <dbReference type="EMBL" id="GAA4801076.1"/>
    </source>
</evidence>
<keyword evidence="1" id="KW-0812">Transmembrane</keyword>
<proteinExistence type="predicted"/>
<dbReference type="RefSeq" id="WP_345275220.1">
    <property type="nucleotide sequence ID" value="NZ_BAABJW010000001.1"/>
</dbReference>
<organism evidence="2 3">
    <name type="scientific">Litoribaculum gwangyangense</name>
    <dbReference type="NCBI Taxonomy" id="1130722"/>
    <lineage>
        <taxon>Bacteria</taxon>
        <taxon>Pseudomonadati</taxon>
        <taxon>Bacteroidota</taxon>
        <taxon>Flavobacteriia</taxon>
        <taxon>Flavobacteriales</taxon>
        <taxon>Flavobacteriaceae</taxon>
        <taxon>Litoribaculum</taxon>
    </lineage>
</organism>
<gene>
    <name evidence="2" type="ORF">GCM10023330_03550</name>
</gene>
<reference evidence="3" key="1">
    <citation type="journal article" date="2019" name="Int. J. Syst. Evol. Microbiol.">
        <title>The Global Catalogue of Microorganisms (GCM) 10K type strain sequencing project: providing services to taxonomists for standard genome sequencing and annotation.</title>
        <authorList>
            <consortium name="The Broad Institute Genomics Platform"/>
            <consortium name="The Broad Institute Genome Sequencing Center for Infectious Disease"/>
            <person name="Wu L."/>
            <person name="Ma J."/>
        </authorList>
    </citation>
    <scope>NUCLEOTIDE SEQUENCE [LARGE SCALE GENOMIC DNA]</scope>
    <source>
        <strain evidence="3">JCM 18325</strain>
    </source>
</reference>
<dbReference type="NCBIfam" id="NF046080">
    <property type="entry name" value="PID_CTERM"/>
    <property type="match status" value="1"/>
</dbReference>
<dbReference type="EMBL" id="BAABJW010000001">
    <property type="protein sequence ID" value="GAA4801076.1"/>
    <property type="molecule type" value="Genomic_DNA"/>
</dbReference>
<keyword evidence="1" id="KW-1133">Transmembrane helix</keyword>